<evidence type="ECO:0000259" key="4">
    <source>
        <dbReference type="PROSITE" id="PS51898"/>
    </source>
</evidence>
<dbReference type="Pfam" id="PF00589">
    <property type="entry name" value="Phage_integrase"/>
    <property type="match status" value="1"/>
</dbReference>
<dbReference type="SUPFAM" id="SSF56349">
    <property type="entry name" value="DNA breaking-rejoining enzymes"/>
    <property type="match status" value="1"/>
</dbReference>
<evidence type="ECO:0000313" key="5">
    <source>
        <dbReference type="Proteomes" id="UP000829291"/>
    </source>
</evidence>
<dbReference type="RefSeq" id="XP_046600905.1">
    <property type="nucleotide sequence ID" value="XM_046744949.1"/>
</dbReference>
<keyword evidence="1" id="KW-0238">DNA-binding</keyword>
<dbReference type="InterPro" id="IPR050090">
    <property type="entry name" value="Tyrosine_recombinase_XerCD"/>
</dbReference>
<evidence type="ECO:0000313" key="6">
    <source>
        <dbReference type="RefSeq" id="XP_046600905.1"/>
    </source>
</evidence>
<dbReference type="Proteomes" id="UP000829291">
    <property type="component" value="Chromosome 7"/>
</dbReference>
<dbReference type="GeneID" id="124295333"/>
<dbReference type="PANTHER" id="PTHR30349:SF41">
    <property type="entry name" value="INTEGRASE_RECOMBINASE PROTEIN MJ0367-RELATED"/>
    <property type="match status" value="1"/>
</dbReference>
<reference evidence="6" key="1">
    <citation type="submission" date="2025-08" db="UniProtKB">
        <authorList>
            <consortium name="RefSeq"/>
        </authorList>
    </citation>
    <scope>IDENTIFICATION</scope>
    <source>
        <tissue evidence="6">Thorax and Abdomen</tissue>
    </source>
</reference>
<keyword evidence="5" id="KW-1185">Reference proteome</keyword>
<feature type="domain" description="Tyr recombinase" evidence="4">
    <location>
        <begin position="119"/>
        <end position="306"/>
    </location>
</feature>
<evidence type="ECO:0000256" key="3">
    <source>
        <dbReference type="SAM" id="MobiDB-lite"/>
    </source>
</evidence>
<feature type="compositionally biased region" description="Basic and acidic residues" evidence="3">
    <location>
        <begin position="319"/>
        <end position="341"/>
    </location>
</feature>
<dbReference type="PROSITE" id="PS51898">
    <property type="entry name" value="TYR_RECOMBINASE"/>
    <property type="match status" value="1"/>
</dbReference>
<dbReference type="CDD" id="cd00397">
    <property type="entry name" value="DNA_BRE_C"/>
    <property type="match status" value="1"/>
</dbReference>
<dbReference type="PANTHER" id="PTHR30349">
    <property type="entry name" value="PHAGE INTEGRASE-RELATED"/>
    <property type="match status" value="1"/>
</dbReference>
<dbReference type="Gene3D" id="1.10.443.10">
    <property type="entry name" value="Intergrase catalytic core"/>
    <property type="match status" value="1"/>
</dbReference>
<proteinExistence type="predicted"/>
<sequence>MSDQEKHSSDEWLQCTPPELREAAENTRDELLPTKSQKMYESTYDAFVKWKRAHKTKVTSESIVMAYFKELSEKYKSSTLWSMFSMLKATIKIKENTDIDQYHSLKAFMKKTSSGFVSKKSKVLSSENVEKFLTEAPDREYLATKVALIFGISGACRSNELVNIRLRDVKKEGNLLVVNLPDTKTKGPRTFVISEEFVKIVQQYTDLRPQNAMTDRFFVNYQKGKCTCQVIGIHKFSKMPKEIAGYLKLEDSASFTGHAFRRTSATLLADSGANITTLKRHGGWKSSNVAEGYIEESVKNKSKIGHIISTAVNFAPAEPSERNNDDPPSKREKIETITSEK</sequence>
<dbReference type="InterPro" id="IPR011010">
    <property type="entry name" value="DNA_brk_join_enz"/>
</dbReference>
<name>A0ABM3GKW7_NEOLC</name>
<protein>
    <submittedName>
        <fullName evidence="6">Uncharacterized protein LOC124295333</fullName>
    </submittedName>
</protein>
<gene>
    <name evidence="6" type="primary">LOC124295333</name>
</gene>
<dbReference type="InterPro" id="IPR002104">
    <property type="entry name" value="Integrase_catalytic"/>
</dbReference>
<feature type="region of interest" description="Disordered" evidence="3">
    <location>
        <begin position="316"/>
        <end position="341"/>
    </location>
</feature>
<evidence type="ECO:0000256" key="2">
    <source>
        <dbReference type="ARBA" id="ARBA00023172"/>
    </source>
</evidence>
<keyword evidence="2" id="KW-0233">DNA recombination</keyword>
<organism evidence="5 6">
    <name type="scientific">Neodiprion lecontei</name>
    <name type="common">Redheaded pine sawfly</name>
    <dbReference type="NCBI Taxonomy" id="441921"/>
    <lineage>
        <taxon>Eukaryota</taxon>
        <taxon>Metazoa</taxon>
        <taxon>Ecdysozoa</taxon>
        <taxon>Arthropoda</taxon>
        <taxon>Hexapoda</taxon>
        <taxon>Insecta</taxon>
        <taxon>Pterygota</taxon>
        <taxon>Neoptera</taxon>
        <taxon>Endopterygota</taxon>
        <taxon>Hymenoptera</taxon>
        <taxon>Tenthredinoidea</taxon>
        <taxon>Diprionidae</taxon>
        <taxon>Diprioninae</taxon>
        <taxon>Neodiprion</taxon>
    </lineage>
</organism>
<accession>A0ABM3GKW7</accession>
<evidence type="ECO:0000256" key="1">
    <source>
        <dbReference type="ARBA" id="ARBA00023125"/>
    </source>
</evidence>
<dbReference type="InterPro" id="IPR013762">
    <property type="entry name" value="Integrase-like_cat_sf"/>
</dbReference>